<evidence type="ECO:0000313" key="1">
    <source>
        <dbReference type="EMBL" id="MPC52432.1"/>
    </source>
</evidence>
<reference evidence="1 2" key="1">
    <citation type="submission" date="2019-05" db="EMBL/GenBank/DDBJ databases">
        <title>Another draft genome of Portunus trituberculatus and its Hox gene families provides insights of decapod evolution.</title>
        <authorList>
            <person name="Jeong J.-H."/>
            <person name="Song I."/>
            <person name="Kim S."/>
            <person name="Choi T."/>
            <person name="Kim D."/>
            <person name="Ryu S."/>
            <person name="Kim W."/>
        </authorList>
    </citation>
    <scope>NUCLEOTIDE SEQUENCE [LARGE SCALE GENOMIC DNA]</scope>
    <source>
        <tissue evidence="1">Muscle</tissue>
    </source>
</reference>
<dbReference type="EMBL" id="VSRR010010877">
    <property type="protein sequence ID" value="MPC52432.1"/>
    <property type="molecule type" value="Genomic_DNA"/>
</dbReference>
<protein>
    <submittedName>
        <fullName evidence="1">Uncharacterized protein</fullName>
    </submittedName>
</protein>
<name>A0A5B7G0K8_PORTR</name>
<sequence length="67" mass="7329">MWTPRPAAAPRRDAPYSQDDKVGIGHIAAVPSDPCCPAPLLRVHRGVEKQQLVPSGYTNPWRRGAGR</sequence>
<proteinExistence type="predicted"/>
<organism evidence="1 2">
    <name type="scientific">Portunus trituberculatus</name>
    <name type="common">Swimming crab</name>
    <name type="synonym">Neptunus trituberculatus</name>
    <dbReference type="NCBI Taxonomy" id="210409"/>
    <lineage>
        <taxon>Eukaryota</taxon>
        <taxon>Metazoa</taxon>
        <taxon>Ecdysozoa</taxon>
        <taxon>Arthropoda</taxon>
        <taxon>Crustacea</taxon>
        <taxon>Multicrustacea</taxon>
        <taxon>Malacostraca</taxon>
        <taxon>Eumalacostraca</taxon>
        <taxon>Eucarida</taxon>
        <taxon>Decapoda</taxon>
        <taxon>Pleocyemata</taxon>
        <taxon>Brachyura</taxon>
        <taxon>Eubrachyura</taxon>
        <taxon>Portunoidea</taxon>
        <taxon>Portunidae</taxon>
        <taxon>Portuninae</taxon>
        <taxon>Portunus</taxon>
    </lineage>
</organism>
<gene>
    <name evidence="1" type="ORF">E2C01_046300</name>
</gene>
<dbReference type="AlphaFoldDB" id="A0A5B7G0K8"/>
<evidence type="ECO:0000313" key="2">
    <source>
        <dbReference type="Proteomes" id="UP000324222"/>
    </source>
</evidence>
<comment type="caution">
    <text evidence="1">The sequence shown here is derived from an EMBL/GenBank/DDBJ whole genome shotgun (WGS) entry which is preliminary data.</text>
</comment>
<dbReference type="Proteomes" id="UP000324222">
    <property type="component" value="Unassembled WGS sequence"/>
</dbReference>
<keyword evidence="2" id="KW-1185">Reference proteome</keyword>
<accession>A0A5B7G0K8</accession>